<keyword evidence="5 7" id="KW-0472">Membrane</keyword>
<evidence type="ECO:0000256" key="3">
    <source>
        <dbReference type="ARBA" id="ARBA00022692"/>
    </source>
</evidence>
<sequence length="341" mass="38582">MFTRVAFMSILARPQVPTSRVPRGMCGGCTAGPASNGLVGGDDALDQKMSTSDDGDALTDLFRRKQLMNPRPPGNRAYEPAYYEHIANTLSHAVGIGPSVYFAFLMIDASHRDLQFLVSCIYGFFTTLLFSTSTTYHFFELLVKPNMPRFRLCLHIVDRAAIYFFIAASYTPWLTLRHCGTLGVHLKWLIWVFACMGILYQYCFHERQNDRSGLDMMVYGGLVYFVGVFFFKCDGRIPFAHAIWHLFVLVGAFLHMKSFDTMIRRPLTRIEIKDEDRKLMVEAMKKSREAKRRQADANPMDVSRSQSDRSAPTQSSSSTPVTTTIKTRSQTRAAAQQNANS</sequence>
<feature type="compositionally biased region" description="Low complexity" evidence="6">
    <location>
        <begin position="308"/>
        <end position="328"/>
    </location>
</feature>
<evidence type="ECO:0000313" key="9">
    <source>
        <dbReference type="Proteomes" id="UP001175271"/>
    </source>
</evidence>
<name>A0AA39IEJ9_9BILA</name>
<dbReference type="AlphaFoldDB" id="A0AA39IEJ9"/>
<comment type="similarity">
    <text evidence="2">Belongs to the ADIPOR family.</text>
</comment>
<feature type="transmembrane region" description="Helical" evidence="7">
    <location>
        <begin position="116"/>
        <end position="139"/>
    </location>
</feature>
<feature type="transmembrane region" description="Helical" evidence="7">
    <location>
        <begin position="86"/>
        <end position="104"/>
    </location>
</feature>
<dbReference type="Pfam" id="PF03006">
    <property type="entry name" value="HlyIII"/>
    <property type="match status" value="1"/>
</dbReference>
<evidence type="ECO:0000256" key="1">
    <source>
        <dbReference type="ARBA" id="ARBA00004141"/>
    </source>
</evidence>
<dbReference type="PANTHER" id="PTHR20855">
    <property type="entry name" value="ADIPOR/PROGESTIN RECEPTOR-RELATED"/>
    <property type="match status" value="1"/>
</dbReference>
<dbReference type="EMBL" id="JAUCMV010000001">
    <property type="protein sequence ID" value="KAK0422933.1"/>
    <property type="molecule type" value="Genomic_DNA"/>
</dbReference>
<feature type="transmembrane region" description="Helical" evidence="7">
    <location>
        <begin position="216"/>
        <end position="231"/>
    </location>
</feature>
<feature type="compositionally biased region" description="Basic and acidic residues" evidence="6">
    <location>
        <begin position="285"/>
        <end position="295"/>
    </location>
</feature>
<keyword evidence="3 7" id="KW-0812">Transmembrane</keyword>
<feature type="compositionally biased region" description="Polar residues" evidence="6">
    <location>
        <begin position="330"/>
        <end position="341"/>
    </location>
</feature>
<dbReference type="GO" id="GO:0016020">
    <property type="term" value="C:membrane"/>
    <property type="evidence" value="ECO:0007669"/>
    <property type="project" value="UniProtKB-SubCell"/>
</dbReference>
<feature type="transmembrane region" description="Helical" evidence="7">
    <location>
        <begin position="160"/>
        <end position="176"/>
    </location>
</feature>
<feature type="transmembrane region" description="Helical" evidence="7">
    <location>
        <begin position="237"/>
        <end position="256"/>
    </location>
</feature>
<reference evidence="8" key="1">
    <citation type="submission" date="2023-06" db="EMBL/GenBank/DDBJ databases">
        <title>Genomic analysis of the entomopathogenic nematode Steinernema hermaphroditum.</title>
        <authorList>
            <person name="Schwarz E.M."/>
            <person name="Heppert J.K."/>
            <person name="Baniya A."/>
            <person name="Schwartz H.T."/>
            <person name="Tan C.-H."/>
            <person name="Antoshechkin I."/>
            <person name="Sternberg P.W."/>
            <person name="Goodrich-Blair H."/>
            <person name="Dillman A.R."/>
        </authorList>
    </citation>
    <scope>NUCLEOTIDE SEQUENCE</scope>
    <source>
        <strain evidence="8">PS9179</strain>
        <tissue evidence="8">Whole animal</tissue>
    </source>
</reference>
<evidence type="ECO:0000256" key="2">
    <source>
        <dbReference type="ARBA" id="ARBA00007018"/>
    </source>
</evidence>
<accession>A0AA39IEJ9</accession>
<evidence type="ECO:0000256" key="7">
    <source>
        <dbReference type="SAM" id="Phobius"/>
    </source>
</evidence>
<proteinExistence type="inferred from homology"/>
<evidence type="ECO:0000256" key="5">
    <source>
        <dbReference type="ARBA" id="ARBA00023136"/>
    </source>
</evidence>
<keyword evidence="9" id="KW-1185">Reference proteome</keyword>
<comment type="subcellular location">
    <subcellularLocation>
        <location evidence="1">Membrane</location>
        <topology evidence="1">Multi-pass membrane protein</topology>
    </subcellularLocation>
</comment>
<feature type="transmembrane region" description="Helical" evidence="7">
    <location>
        <begin position="188"/>
        <end position="204"/>
    </location>
</feature>
<comment type="caution">
    <text evidence="8">The sequence shown here is derived from an EMBL/GenBank/DDBJ whole genome shotgun (WGS) entry which is preliminary data.</text>
</comment>
<protein>
    <submittedName>
        <fullName evidence="8">Uncharacterized protein</fullName>
    </submittedName>
</protein>
<evidence type="ECO:0000256" key="6">
    <source>
        <dbReference type="SAM" id="MobiDB-lite"/>
    </source>
</evidence>
<evidence type="ECO:0000313" key="8">
    <source>
        <dbReference type="EMBL" id="KAK0422933.1"/>
    </source>
</evidence>
<organism evidence="8 9">
    <name type="scientific">Steinernema hermaphroditum</name>
    <dbReference type="NCBI Taxonomy" id="289476"/>
    <lineage>
        <taxon>Eukaryota</taxon>
        <taxon>Metazoa</taxon>
        <taxon>Ecdysozoa</taxon>
        <taxon>Nematoda</taxon>
        <taxon>Chromadorea</taxon>
        <taxon>Rhabditida</taxon>
        <taxon>Tylenchina</taxon>
        <taxon>Panagrolaimomorpha</taxon>
        <taxon>Strongyloidoidea</taxon>
        <taxon>Steinernematidae</taxon>
        <taxon>Steinernema</taxon>
    </lineage>
</organism>
<evidence type="ECO:0000256" key="4">
    <source>
        <dbReference type="ARBA" id="ARBA00022989"/>
    </source>
</evidence>
<keyword evidence="4 7" id="KW-1133">Transmembrane helix</keyword>
<feature type="region of interest" description="Disordered" evidence="6">
    <location>
        <begin position="285"/>
        <end position="341"/>
    </location>
</feature>
<gene>
    <name evidence="8" type="ORF">QR680_007878</name>
</gene>
<dbReference type="InterPro" id="IPR004254">
    <property type="entry name" value="AdipoR/HlyIII-related"/>
</dbReference>
<dbReference type="PANTHER" id="PTHR20855:SF3">
    <property type="entry name" value="LD03007P"/>
    <property type="match status" value="1"/>
</dbReference>
<dbReference type="Proteomes" id="UP001175271">
    <property type="component" value="Unassembled WGS sequence"/>
</dbReference>